<feature type="compositionally biased region" description="Basic residues" evidence="1">
    <location>
        <begin position="507"/>
        <end position="525"/>
    </location>
</feature>
<dbReference type="EMBL" id="JAEOAQ010000007">
    <property type="protein sequence ID" value="KAG5417546.1"/>
    <property type="molecule type" value="Genomic_DNA"/>
</dbReference>
<dbReference type="RefSeq" id="XP_067546662.1">
    <property type="nucleotide sequence ID" value="XM_067694331.1"/>
</dbReference>
<feature type="compositionally biased region" description="Polar residues" evidence="1">
    <location>
        <begin position="651"/>
        <end position="669"/>
    </location>
</feature>
<comment type="caution">
    <text evidence="3">The sequence shown here is derived from an EMBL/GenBank/DDBJ whole genome shotgun (WGS) entry which is preliminary data.</text>
</comment>
<evidence type="ECO:0000256" key="1">
    <source>
        <dbReference type="SAM" id="MobiDB-lite"/>
    </source>
</evidence>
<feature type="region of interest" description="Disordered" evidence="1">
    <location>
        <begin position="1"/>
        <end position="82"/>
    </location>
</feature>
<sequence length="700" mass="76284">MSQQEHTHNDDTINRVTTPATIESVDSTKSTSPSQSVNQSVTTRLNPDQLPTSPISISSHSSSPVSTSVASSITASPTPFNPLPTRSINFAALNSKARQQSSPNSHPNPRVNTQLPSSQAQSQASTPGTISPIQSAGPSRSQSPIVPPLHDLVNDCFLLTIDKLQDETRTFIANSFHQCVAKLHCEENLEFLIDIYRYEYEYNLKVLSSSLSHNATNNTINSPPPSLSTSLNSKAVLNGFNHNEATSMAKMKLNASSPCIVPSSHAASTTSLARRHQKTSSVASFESLRKKQSIASEDLDPQEVFVSTIDDLDLNAPWDSFGDQHVGEDEEYTDGEEDDEGDQSDPQQPEDYLTKEDLHELNERWIFIMNNYIKHDSPSQINISQKLFKEVVEESSVCKLHDPIILLKARNEVLQILKENCYGSFASKFKKQFSQACDQEACCPCSMEDKKNGTVGPNNNSMLTLEGTETNTTSCTECREIPSMSTTSTTTVSSSMLGDTDKQQQQKQKHHHRHHHFHHHHHHSPRSPDSPSLSSTSSIAASLLGKLSLPKRNRSTTRSHQQQNGNFTSPLYGEMSSPSSNSSSTSNIFGQAKFTNNGDVSPSPSSVSSSLRGIPISTSSRKYQPSSQLQQGSSNNSSGSAYGSNSLPIPRSSNTSPISMNSVTSSAAQQDRDREVNSSGSLLSGGASLGSSLKFWKKKP</sequence>
<feature type="compositionally biased region" description="Polar residues" evidence="1">
    <location>
        <begin position="616"/>
        <end position="625"/>
    </location>
</feature>
<dbReference type="OrthoDB" id="4097096at2759"/>
<feature type="compositionally biased region" description="Low complexity" evidence="1">
    <location>
        <begin position="600"/>
        <end position="610"/>
    </location>
</feature>
<feature type="compositionally biased region" description="Polar residues" evidence="1">
    <location>
        <begin position="558"/>
        <end position="569"/>
    </location>
</feature>
<feature type="compositionally biased region" description="Polar residues" evidence="1">
    <location>
        <begin position="126"/>
        <end position="144"/>
    </location>
</feature>
<feature type="compositionally biased region" description="Acidic residues" evidence="1">
    <location>
        <begin position="328"/>
        <end position="343"/>
    </location>
</feature>
<feature type="region of interest" description="Disordered" evidence="1">
    <location>
        <begin position="470"/>
        <end position="700"/>
    </location>
</feature>
<reference evidence="3 4" key="1">
    <citation type="submission" date="2020-12" db="EMBL/GenBank/DDBJ databases">
        <title>Effect of drift, selection, and recombination on the evolution of hybrid genomes in Candida yeast pathogens.</title>
        <authorList>
            <person name="Mixao V."/>
            <person name="Ksiezopolska E."/>
            <person name="Saus E."/>
            <person name="Boekhout T."/>
            <person name="Gacser A."/>
            <person name="Gabaldon T."/>
        </authorList>
    </citation>
    <scope>NUCLEOTIDE SEQUENCE [LARGE SCALE GENOMIC DNA]</scope>
    <source>
        <strain evidence="3 4">BP57</strain>
    </source>
</reference>
<feature type="region of interest" description="Disordered" evidence="1">
    <location>
        <begin position="95"/>
        <end position="145"/>
    </location>
</feature>
<feature type="compositionally biased region" description="Low complexity" evidence="1">
    <location>
        <begin position="527"/>
        <end position="544"/>
    </location>
</feature>
<keyword evidence="4" id="KW-1185">Reference proteome</keyword>
<feature type="compositionally biased region" description="Low complexity" evidence="1">
    <location>
        <begin position="483"/>
        <end position="496"/>
    </location>
</feature>
<dbReference type="AlphaFoldDB" id="A0A8H8DBA8"/>
<feature type="compositionally biased region" description="Low complexity" evidence="1">
    <location>
        <begin position="576"/>
        <end position="587"/>
    </location>
</feature>
<dbReference type="Pfam" id="PF00615">
    <property type="entry name" value="RGS"/>
    <property type="match status" value="1"/>
</dbReference>
<gene>
    <name evidence="3" type="ORF">I9W82_005182</name>
</gene>
<accession>A0A8H8DBA8</accession>
<proteinExistence type="predicted"/>
<feature type="compositionally biased region" description="Low complexity" evidence="1">
    <location>
        <begin position="678"/>
        <end position="693"/>
    </location>
</feature>
<protein>
    <recommendedName>
        <fullName evidence="2">RGS domain-containing protein</fullName>
    </recommendedName>
</protein>
<feature type="region of interest" description="Disordered" evidence="1">
    <location>
        <begin position="316"/>
        <end position="350"/>
    </location>
</feature>
<feature type="domain" description="RGS" evidence="2">
    <location>
        <begin position="351"/>
        <end position="426"/>
    </location>
</feature>
<feature type="compositionally biased region" description="Polar residues" evidence="1">
    <location>
        <begin position="96"/>
        <end position="116"/>
    </location>
</feature>
<evidence type="ECO:0000313" key="4">
    <source>
        <dbReference type="Proteomes" id="UP000669133"/>
    </source>
</evidence>
<evidence type="ECO:0000259" key="2">
    <source>
        <dbReference type="Pfam" id="PF00615"/>
    </source>
</evidence>
<dbReference type="GeneID" id="93653811"/>
<feature type="compositionally biased region" description="Low complexity" evidence="1">
    <location>
        <begin position="51"/>
        <end position="78"/>
    </location>
</feature>
<dbReference type="Proteomes" id="UP000669133">
    <property type="component" value="Unassembled WGS sequence"/>
</dbReference>
<evidence type="ECO:0000313" key="3">
    <source>
        <dbReference type="EMBL" id="KAG5417546.1"/>
    </source>
</evidence>
<dbReference type="InterPro" id="IPR036305">
    <property type="entry name" value="RGS_sf"/>
</dbReference>
<dbReference type="InterPro" id="IPR044926">
    <property type="entry name" value="RGS_subdomain_2"/>
</dbReference>
<name>A0A8H8DBA8_9ASCO</name>
<dbReference type="InterPro" id="IPR016137">
    <property type="entry name" value="RGS"/>
</dbReference>
<feature type="compositionally biased region" description="Low complexity" evidence="1">
    <location>
        <begin position="626"/>
        <end position="646"/>
    </location>
</feature>
<feature type="compositionally biased region" description="Basic and acidic residues" evidence="1">
    <location>
        <begin position="1"/>
        <end position="13"/>
    </location>
</feature>
<dbReference type="SUPFAM" id="SSF48097">
    <property type="entry name" value="Regulator of G-protein signaling, RGS"/>
    <property type="match status" value="1"/>
</dbReference>
<organism evidence="3 4">
    <name type="scientific">Candida metapsilosis</name>
    <dbReference type="NCBI Taxonomy" id="273372"/>
    <lineage>
        <taxon>Eukaryota</taxon>
        <taxon>Fungi</taxon>
        <taxon>Dikarya</taxon>
        <taxon>Ascomycota</taxon>
        <taxon>Saccharomycotina</taxon>
        <taxon>Pichiomycetes</taxon>
        <taxon>Debaryomycetaceae</taxon>
        <taxon>Candida/Lodderomyces clade</taxon>
        <taxon>Candida</taxon>
    </lineage>
</organism>
<feature type="compositionally biased region" description="Polar residues" evidence="1">
    <location>
        <begin position="14"/>
        <end position="50"/>
    </location>
</feature>
<dbReference type="Gene3D" id="1.10.167.10">
    <property type="entry name" value="Regulator of G-protein Signalling 4, domain 2"/>
    <property type="match status" value="1"/>
</dbReference>